<evidence type="ECO:0000256" key="1">
    <source>
        <dbReference type="SAM" id="MobiDB-lite"/>
    </source>
</evidence>
<keyword evidence="3" id="KW-1185">Reference proteome</keyword>
<dbReference type="RefSeq" id="WP_238245935.1">
    <property type="nucleotide sequence ID" value="NZ_BPQP01000071.1"/>
</dbReference>
<evidence type="ECO:0000313" key="2">
    <source>
        <dbReference type="EMBL" id="GJD96843.1"/>
    </source>
</evidence>
<gene>
    <name evidence="2" type="ORF">OCOJLMKI_4069</name>
</gene>
<feature type="compositionally biased region" description="Basic and acidic residues" evidence="1">
    <location>
        <begin position="14"/>
        <end position="31"/>
    </location>
</feature>
<accession>A0ABQ4S4V8</accession>
<proteinExistence type="predicted"/>
<reference evidence="2" key="2">
    <citation type="submission" date="2021-08" db="EMBL/GenBank/DDBJ databases">
        <authorList>
            <person name="Tani A."/>
            <person name="Ola A."/>
            <person name="Ogura Y."/>
            <person name="Katsura K."/>
            <person name="Hayashi T."/>
        </authorList>
    </citation>
    <scope>NUCLEOTIDE SEQUENCE</scope>
    <source>
        <strain evidence="2">DSM 19015</strain>
    </source>
</reference>
<dbReference type="Proteomes" id="UP001055125">
    <property type="component" value="Unassembled WGS sequence"/>
</dbReference>
<evidence type="ECO:0000313" key="3">
    <source>
        <dbReference type="Proteomes" id="UP001055125"/>
    </source>
</evidence>
<feature type="region of interest" description="Disordered" evidence="1">
    <location>
        <begin position="1"/>
        <end position="81"/>
    </location>
</feature>
<protein>
    <submittedName>
        <fullName evidence="2">Uncharacterized protein</fullName>
    </submittedName>
</protein>
<sequence>MANAFKSGASQARTTDDFNERAKRLSERLGAIEKPAQMKRGNAPRRSFKAGPRPEADAVPEEAQAETETETETKDEGATEA</sequence>
<organism evidence="2 3">
    <name type="scientific">Methylobacterium iners</name>
    <dbReference type="NCBI Taxonomy" id="418707"/>
    <lineage>
        <taxon>Bacteria</taxon>
        <taxon>Pseudomonadati</taxon>
        <taxon>Pseudomonadota</taxon>
        <taxon>Alphaproteobacteria</taxon>
        <taxon>Hyphomicrobiales</taxon>
        <taxon>Methylobacteriaceae</taxon>
        <taxon>Methylobacterium</taxon>
    </lineage>
</organism>
<reference evidence="2" key="1">
    <citation type="journal article" date="2021" name="Front. Microbiol.">
        <title>Comprehensive Comparative Genomics and Phenotyping of Methylobacterium Species.</title>
        <authorList>
            <person name="Alessa O."/>
            <person name="Ogura Y."/>
            <person name="Fujitani Y."/>
            <person name="Takami H."/>
            <person name="Hayashi T."/>
            <person name="Sahin N."/>
            <person name="Tani A."/>
        </authorList>
    </citation>
    <scope>NUCLEOTIDE SEQUENCE</scope>
    <source>
        <strain evidence="2">DSM 19015</strain>
    </source>
</reference>
<comment type="caution">
    <text evidence="2">The sequence shown here is derived from an EMBL/GenBank/DDBJ whole genome shotgun (WGS) entry which is preliminary data.</text>
</comment>
<name>A0ABQ4S4V8_9HYPH</name>
<dbReference type="EMBL" id="BPQP01000071">
    <property type="protein sequence ID" value="GJD96843.1"/>
    <property type="molecule type" value="Genomic_DNA"/>
</dbReference>
<feature type="compositionally biased region" description="Basic and acidic residues" evidence="1">
    <location>
        <begin position="71"/>
        <end position="81"/>
    </location>
</feature>
<feature type="compositionally biased region" description="Acidic residues" evidence="1">
    <location>
        <begin position="58"/>
        <end position="70"/>
    </location>
</feature>